<dbReference type="Pfam" id="PF03947">
    <property type="entry name" value="Ribosomal_L2_C"/>
    <property type="match status" value="1"/>
</dbReference>
<dbReference type="EMBL" id="JXLN01014635">
    <property type="protein sequence ID" value="KPM10169.1"/>
    <property type="molecule type" value="Genomic_DNA"/>
</dbReference>
<dbReference type="GO" id="GO:0005762">
    <property type="term" value="C:mitochondrial large ribosomal subunit"/>
    <property type="evidence" value="ECO:0007669"/>
    <property type="project" value="TreeGrafter"/>
</dbReference>
<evidence type="ECO:0000256" key="1">
    <source>
        <dbReference type="ARBA" id="ARBA00005636"/>
    </source>
</evidence>
<dbReference type="AlphaFoldDB" id="A0A132AH87"/>
<dbReference type="InterPro" id="IPR008991">
    <property type="entry name" value="Translation_prot_SH3-like_sf"/>
</dbReference>
<organism evidence="5 6">
    <name type="scientific">Sarcoptes scabiei</name>
    <name type="common">Itch mite</name>
    <name type="synonym">Acarus scabiei</name>
    <dbReference type="NCBI Taxonomy" id="52283"/>
    <lineage>
        <taxon>Eukaryota</taxon>
        <taxon>Metazoa</taxon>
        <taxon>Ecdysozoa</taxon>
        <taxon>Arthropoda</taxon>
        <taxon>Chelicerata</taxon>
        <taxon>Arachnida</taxon>
        <taxon>Acari</taxon>
        <taxon>Acariformes</taxon>
        <taxon>Sarcoptiformes</taxon>
        <taxon>Astigmata</taxon>
        <taxon>Psoroptidia</taxon>
        <taxon>Sarcoptoidea</taxon>
        <taxon>Sarcoptidae</taxon>
        <taxon>Sarcoptinae</taxon>
        <taxon>Sarcoptes</taxon>
    </lineage>
</organism>
<feature type="domain" description="Large ribosomal subunit protein uL2 C-terminal" evidence="4">
    <location>
        <begin position="106"/>
        <end position="229"/>
    </location>
</feature>
<dbReference type="InterPro" id="IPR014722">
    <property type="entry name" value="Rib_uL2_dom2"/>
</dbReference>
<dbReference type="GO" id="GO:0003723">
    <property type="term" value="F:RNA binding"/>
    <property type="evidence" value="ECO:0007669"/>
    <property type="project" value="TreeGrafter"/>
</dbReference>
<dbReference type="SMART" id="SM01382">
    <property type="entry name" value="Ribosomal_L2_C"/>
    <property type="match status" value="1"/>
</dbReference>
<dbReference type="SUPFAM" id="SSF50104">
    <property type="entry name" value="Translation proteins SH3-like domain"/>
    <property type="match status" value="1"/>
</dbReference>
<protein>
    <submittedName>
        <fullName evidence="5">39S ribosomal protein L2, mitochondrial-like protein</fullName>
    </submittedName>
</protein>
<evidence type="ECO:0000259" key="4">
    <source>
        <dbReference type="SMART" id="SM01382"/>
    </source>
</evidence>
<accession>A0A132AH87</accession>
<gene>
    <name evidence="5" type="ORF">QR98_0087190</name>
</gene>
<comment type="caution">
    <text evidence="5">The sequence shown here is derived from an EMBL/GenBank/DDBJ whole genome shotgun (WGS) entry which is preliminary data.</text>
</comment>
<dbReference type="InterPro" id="IPR002171">
    <property type="entry name" value="Ribosomal_uL2"/>
</dbReference>
<dbReference type="OrthoDB" id="268576at2759"/>
<proteinExistence type="inferred from homology"/>
<evidence type="ECO:0000313" key="5">
    <source>
        <dbReference type="EMBL" id="KPM10169.1"/>
    </source>
</evidence>
<dbReference type="VEuPathDB" id="VectorBase:SSCA008893"/>
<comment type="similarity">
    <text evidence="1">Belongs to the universal ribosomal protein uL2 family.</text>
</comment>
<dbReference type="InterPro" id="IPR022669">
    <property type="entry name" value="Ribosomal_uL2_C"/>
</dbReference>
<evidence type="ECO:0000256" key="3">
    <source>
        <dbReference type="ARBA" id="ARBA00023274"/>
    </source>
</evidence>
<feature type="non-terminal residue" evidence="5">
    <location>
        <position position="1"/>
    </location>
</feature>
<keyword evidence="3" id="KW-0687">Ribonucleoprotein</keyword>
<dbReference type="PANTHER" id="PTHR13691:SF73">
    <property type="entry name" value="LARGE RIBOSOMAL SUBUNIT PROTEIN UL2M"/>
    <property type="match status" value="1"/>
</dbReference>
<name>A0A132AH87_SARSC</name>
<dbReference type="GO" id="GO:0003735">
    <property type="term" value="F:structural constituent of ribosome"/>
    <property type="evidence" value="ECO:0007669"/>
    <property type="project" value="InterPro"/>
</dbReference>
<dbReference type="Gene3D" id="2.30.30.30">
    <property type="match status" value="1"/>
</dbReference>
<dbReference type="Proteomes" id="UP000616769">
    <property type="component" value="Unassembled WGS sequence"/>
</dbReference>
<dbReference type="PANTHER" id="PTHR13691">
    <property type="entry name" value="RIBOSOMAL PROTEIN L2"/>
    <property type="match status" value="1"/>
</dbReference>
<keyword evidence="2 5" id="KW-0689">Ribosomal protein</keyword>
<sequence length="255" mass="29035">NCDAFLTPSPLIQQQRFRRVFPLIRGAPRPLPPHIVRPESSKYNWQPIYPPDMKYTISPLKIRKLGGRHPETGRVVVKTIGGATEKMRIGDIITTYGDIPVNPVRPREGDSHPVGALPIGTKVHNVQIFPGYPKTTILYAGQCAEITKRIGRRNYLVESRGKREFCIDQNCMVTVGRCSNPYHDEIDLMCPQRKRWLGKRPRSGAWHKKDGYCGRKLHPPRPVKDHFKTAMTAQRSGQTIDSMGKDDSKELYILE</sequence>
<reference evidence="5 6" key="1">
    <citation type="journal article" date="2015" name="Parasit. Vectors">
        <title>Draft genome of the scabies mite.</title>
        <authorList>
            <person name="Rider S.D.Jr."/>
            <person name="Morgan M.S."/>
            <person name="Arlian L.G."/>
        </authorList>
    </citation>
    <scope>NUCLEOTIDE SEQUENCE [LARGE SCALE GENOMIC DNA]</scope>
    <source>
        <strain evidence="5">Arlian Lab</strain>
    </source>
</reference>
<evidence type="ECO:0000256" key="2">
    <source>
        <dbReference type="ARBA" id="ARBA00022980"/>
    </source>
</evidence>
<evidence type="ECO:0000313" key="6">
    <source>
        <dbReference type="Proteomes" id="UP000616769"/>
    </source>
</evidence>
<dbReference type="GO" id="GO:0032543">
    <property type="term" value="P:mitochondrial translation"/>
    <property type="evidence" value="ECO:0007669"/>
    <property type="project" value="TreeGrafter"/>
</dbReference>